<sequence length="134" mass="13958">MIGRVLDSTALIAWARRTSPYVDAVIWSRAGHAGYIVPVVTTAPALATALAQIPGKDVPVLEALLAMDISVVDALTPGNAPGVAEVLHTAGPFAAEALTAASVVHAAHRRSLPVVTSNPFPLTRLREVEIDLIP</sequence>
<dbReference type="AlphaFoldDB" id="A0A840PQW3"/>
<comment type="caution">
    <text evidence="1">The sequence shown here is derived from an EMBL/GenBank/DDBJ whole genome shotgun (WGS) entry which is preliminary data.</text>
</comment>
<gene>
    <name evidence="1" type="ORF">HNP84_009937</name>
</gene>
<evidence type="ECO:0000313" key="1">
    <source>
        <dbReference type="EMBL" id="MBB5140170.1"/>
    </source>
</evidence>
<accession>A0A840PQW3</accession>
<name>A0A840PQW3_9ACTN</name>
<dbReference type="RefSeq" id="WP_185056968.1">
    <property type="nucleotide sequence ID" value="NZ_BAABIX010000054.1"/>
</dbReference>
<dbReference type="EMBL" id="JACHGN010000037">
    <property type="protein sequence ID" value="MBB5140170.1"/>
    <property type="molecule type" value="Genomic_DNA"/>
</dbReference>
<keyword evidence="2" id="KW-1185">Reference proteome</keyword>
<dbReference type="Proteomes" id="UP000578449">
    <property type="component" value="Unassembled WGS sequence"/>
</dbReference>
<reference evidence="1 2" key="1">
    <citation type="submission" date="2020-08" db="EMBL/GenBank/DDBJ databases">
        <title>Genomic Encyclopedia of Type Strains, Phase IV (KMG-IV): sequencing the most valuable type-strain genomes for metagenomic binning, comparative biology and taxonomic classification.</title>
        <authorList>
            <person name="Goeker M."/>
        </authorList>
    </citation>
    <scope>NUCLEOTIDE SEQUENCE [LARGE SCALE GENOMIC DNA]</scope>
    <source>
        <strain evidence="1 2">DSM 45615</strain>
    </source>
</reference>
<organism evidence="1 2">
    <name type="scientific">Thermocatellispora tengchongensis</name>
    <dbReference type="NCBI Taxonomy" id="1073253"/>
    <lineage>
        <taxon>Bacteria</taxon>
        <taxon>Bacillati</taxon>
        <taxon>Actinomycetota</taxon>
        <taxon>Actinomycetes</taxon>
        <taxon>Streptosporangiales</taxon>
        <taxon>Streptosporangiaceae</taxon>
        <taxon>Thermocatellispora</taxon>
    </lineage>
</organism>
<evidence type="ECO:0008006" key="3">
    <source>
        <dbReference type="Google" id="ProtNLM"/>
    </source>
</evidence>
<evidence type="ECO:0000313" key="2">
    <source>
        <dbReference type="Proteomes" id="UP000578449"/>
    </source>
</evidence>
<proteinExistence type="predicted"/>
<protein>
    <recommendedName>
        <fullName evidence="3">PIN domain-containing protein</fullName>
    </recommendedName>
</protein>